<evidence type="ECO:0000256" key="1">
    <source>
        <dbReference type="ARBA" id="ARBA00010830"/>
    </source>
</evidence>
<dbReference type="InterPro" id="IPR051933">
    <property type="entry name" value="Resuscitation_pf_RpfB"/>
</dbReference>
<evidence type="ECO:0000259" key="4">
    <source>
        <dbReference type="PROSITE" id="PS51109"/>
    </source>
</evidence>
<keyword evidence="2" id="KW-0732">Signal</keyword>
<dbReference type="InterPro" id="IPR023346">
    <property type="entry name" value="Lysozyme-like_dom_sf"/>
</dbReference>
<evidence type="ECO:0000256" key="2">
    <source>
        <dbReference type="ARBA" id="ARBA00022729"/>
    </source>
</evidence>
<dbReference type="CDD" id="cd13925">
    <property type="entry name" value="RPF"/>
    <property type="match status" value="1"/>
</dbReference>
<dbReference type="InterPro" id="IPR011098">
    <property type="entry name" value="G5_dom"/>
</dbReference>
<evidence type="ECO:0000313" key="5">
    <source>
        <dbReference type="EMBL" id="MFC3761137.1"/>
    </source>
</evidence>
<sequence length="369" mass="39005">MRKSILIGAVATGVVGALGVGSVAYTALDKTVTLSVDGQTRTIHTFGSTVGDVLAGEKVQVASRDVVAPGTDAKLVDGARIAVKYARPLTLTIDGKQSKHWVTALSVNGAFEELGLRYSGAALSASRSAGIERAGLSLDVKTLKRLDVVHDGKTTSVDATALTVGEALKQANIKLDSDDLVSPKLTTLLANGTKVTIKRVSTVTRTLDVDLPFKKVKKDDDSLFEDQTKTERAGETGLKKQVVRITYIDGKKVKTVLVSESVVRKAIDKIVRVGTKERPEENGGGGNVGGEVDSLNWAALADCESGGNPRAVNPNGHYGLYQFSLSTWRSVGGSGNPIDNSAGEQTYRAKLLYKKAGAGQWSCGHHLFD</sequence>
<dbReference type="Pfam" id="PF06737">
    <property type="entry name" value="Transglycosylas"/>
    <property type="match status" value="1"/>
</dbReference>
<gene>
    <name evidence="5" type="ORF">ACFOUW_09820</name>
</gene>
<protein>
    <submittedName>
        <fullName evidence="5">Ubiquitin-like domain-containing protein</fullName>
    </submittedName>
</protein>
<feature type="domain" description="G5" evidence="4">
    <location>
        <begin position="197"/>
        <end position="277"/>
    </location>
</feature>
<dbReference type="Pfam" id="PF03990">
    <property type="entry name" value="DUF348"/>
    <property type="match status" value="3"/>
</dbReference>
<reference evidence="6" key="1">
    <citation type="journal article" date="2019" name="Int. J. Syst. Evol. Microbiol.">
        <title>The Global Catalogue of Microorganisms (GCM) 10K type strain sequencing project: providing services to taxonomists for standard genome sequencing and annotation.</title>
        <authorList>
            <consortium name="The Broad Institute Genomics Platform"/>
            <consortium name="The Broad Institute Genome Sequencing Center for Infectious Disease"/>
            <person name="Wu L."/>
            <person name="Ma J."/>
        </authorList>
    </citation>
    <scope>NUCLEOTIDE SEQUENCE [LARGE SCALE GENOMIC DNA]</scope>
    <source>
        <strain evidence="6">CGMCC 4.7241</strain>
    </source>
</reference>
<dbReference type="InterPro" id="IPR007137">
    <property type="entry name" value="DUF348"/>
</dbReference>
<evidence type="ECO:0000256" key="3">
    <source>
        <dbReference type="ARBA" id="ARBA00022801"/>
    </source>
</evidence>
<dbReference type="Proteomes" id="UP001595699">
    <property type="component" value="Unassembled WGS sequence"/>
</dbReference>
<dbReference type="SMART" id="SM01208">
    <property type="entry name" value="G5"/>
    <property type="match status" value="1"/>
</dbReference>
<comment type="caution">
    <text evidence="5">The sequence shown here is derived from an EMBL/GenBank/DDBJ whole genome shotgun (WGS) entry which is preliminary data.</text>
</comment>
<comment type="similarity">
    <text evidence="1">Belongs to the transglycosylase family. Rpf subfamily.</text>
</comment>
<dbReference type="InterPro" id="IPR010618">
    <property type="entry name" value="RPF"/>
</dbReference>
<dbReference type="RefSeq" id="WP_205117352.1">
    <property type="nucleotide sequence ID" value="NZ_JAFBCM010000001.1"/>
</dbReference>
<dbReference type="EMBL" id="JBHRZH010000006">
    <property type="protein sequence ID" value="MFC3761137.1"/>
    <property type="molecule type" value="Genomic_DNA"/>
</dbReference>
<evidence type="ECO:0000313" key="6">
    <source>
        <dbReference type="Proteomes" id="UP001595699"/>
    </source>
</evidence>
<dbReference type="SUPFAM" id="SSF53955">
    <property type="entry name" value="Lysozyme-like"/>
    <property type="match status" value="1"/>
</dbReference>
<keyword evidence="6" id="KW-1185">Reference proteome</keyword>
<proteinExistence type="inferred from homology"/>
<dbReference type="PANTHER" id="PTHR39160:SF4">
    <property type="entry name" value="RESUSCITATION-PROMOTING FACTOR RPFB"/>
    <property type="match status" value="1"/>
</dbReference>
<name>A0ABV7Y8G6_9ACTN</name>
<organism evidence="5 6">
    <name type="scientific">Tenggerimyces flavus</name>
    <dbReference type="NCBI Taxonomy" id="1708749"/>
    <lineage>
        <taxon>Bacteria</taxon>
        <taxon>Bacillati</taxon>
        <taxon>Actinomycetota</taxon>
        <taxon>Actinomycetes</taxon>
        <taxon>Propionibacteriales</taxon>
        <taxon>Nocardioidaceae</taxon>
        <taxon>Tenggerimyces</taxon>
    </lineage>
</organism>
<dbReference type="Pfam" id="PF07501">
    <property type="entry name" value="G5"/>
    <property type="match status" value="1"/>
</dbReference>
<accession>A0ABV7Y8G6</accession>
<dbReference type="PANTHER" id="PTHR39160">
    <property type="entry name" value="CELL WALL-BINDING PROTEIN YOCH"/>
    <property type="match status" value="1"/>
</dbReference>
<keyword evidence="3" id="KW-0378">Hydrolase</keyword>
<dbReference type="Gene3D" id="2.20.230.10">
    <property type="entry name" value="Resuscitation-promoting factor rpfb"/>
    <property type="match status" value="1"/>
</dbReference>
<dbReference type="PROSITE" id="PS51109">
    <property type="entry name" value="G5"/>
    <property type="match status" value="1"/>
</dbReference>
<dbReference type="Gene3D" id="1.10.530.10">
    <property type="match status" value="1"/>
</dbReference>